<dbReference type="STRING" id="333673.A0A3M0KHG2"/>
<feature type="region of interest" description="Disordered" evidence="1">
    <location>
        <begin position="160"/>
        <end position="195"/>
    </location>
</feature>
<dbReference type="AlphaFoldDB" id="A0A3M0KHG2"/>
<reference evidence="2 3" key="1">
    <citation type="submission" date="2018-07" db="EMBL/GenBank/DDBJ databases">
        <title>A high quality draft genome assembly of the barn swallow (H. rustica rustica).</title>
        <authorList>
            <person name="Formenti G."/>
            <person name="Chiara M."/>
            <person name="Poveda L."/>
            <person name="Francoijs K.-J."/>
            <person name="Bonisoli-Alquati A."/>
            <person name="Canova L."/>
            <person name="Gianfranceschi L."/>
            <person name="Horner D.S."/>
            <person name="Saino N."/>
        </authorList>
    </citation>
    <scope>NUCLEOTIDE SEQUENCE [LARGE SCALE GENOMIC DNA]</scope>
    <source>
        <strain evidence="2">Chelidonia</strain>
        <tissue evidence="2">Blood</tissue>
    </source>
</reference>
<dbReference type="EMBL" id="QRBI01000106">
    <property type="protein sequence ID" value="RMC12669.1"/>
    <property type="molecule type" value="Genomic_DNA"/>
</dbReference>
<dbReference type="Proteomes" id="UP000269221">
    <property type="component" value="Unassembled WGS sequence"/>
</dbReference>
<comment type="caution">
    <text evidence="2">The sequence shown here is derived from an EMBL/GenBank/DDBJ whole genome shotgun (WGS) entry which is preliminary data.</text>
</comment>
<keyword evidence="3" id="KW-1185">Reference proteome</keyword>
<proteinExistence type="predicted"/>
<name>A0A3M0KHG2_HIRRU</name>
<gene>
    <name evidence="2" type="ORF">DUI87_10193</name>
</gene>
<dbReference type="PANTHER" id="PTHR33332">
    <property type="entry name" value="REVERSE TRANSCRIPTASE DOMAIN-CONTAINING PROTEIN"/>
    <property type="match status" value="1"/>
</dbReference>
<evidence type="ECO:0000313" key="2">
    <source>
        <dbReference type="EMBL" id="RMC12669.1"/>
    </source>
</evidence>
<feature type="compositionally biased region" description="Gly residues" evidence="1">
    <location>
        <begin position="171"/>
        <end position="181"/>
    </location>
</feature>
<evidence type="ECO:0000313" key="3">
    <source>
        <dbReference type="Proteomes" id="UP000269221"/>
    </source>
</evidence>
<organism evidence="2 3">
    <name type="scientific">Hirundo rustica rustica</name>
    <dbReference type="NCBI Taxonomy" id="333673"/>
    <lineage>
        <taxon>Eukaryota</taxon>
        <taxon>Metazoa</taxon>
        <taxon>Chordata</taxon>
        <taxon>Craniata</taxon>
        <taxon>Vertebrata</taxon>
        <taxon>Euteleostomi</taxon>
        <taxon>Archelosauria</taxon>
        <taxon>Archosauria</taxon>
        <taxon>Dinosauria</taxon>
        <taxon>Saurischia</taxon>
        <taxon>Theropoda</taxon>
        <taxon>Coelurosauria</taxon>
        <taxon>Aves</taxon>
        <taxon>Neognathae</taxon>
        <taxon>Neoaves</taxon>
        <taxon>Telluraves</taxon>
        <taxon>Australaves</taxon>
        <taxon>Passeriformes</taxon>
        <taxon>Sylvioidea</taxon>
        <taxon>Hirundinidae</taxon>
        <taxon>Hirundo</taxon>
    </lineage>
</organism>
<protein>
    <submittedName>
        <fullName evidence="2">Uncharacterized protein</fullName>
    </submittedName>
</protein>
<accession>A0A3M0KHG2</accession>
<evidence type="ECO:0000256" key="1">
    <source>
        <dbReference type="SAM" id="MobiDB-lite"/>
    </source>
</evidence>
<sequence length="195" mass="20692">MRNLPDKMSSTQLDKHIMEWVSNWLMGQAQRVTVNGVTSGWGPVTRGVPQGSILCPVLLKIIINDLDTGLEGKQSKFTEDTKLGRAVESLEGKEALQRDVDKSGSWAITNCMKSNKGKCQILYLGLGRPGFVHRLGNEMLESSAKESDLGVLVNGKLNTNQQCPGSQEVPGGRGGVGGVGASGTASPAGQERGLS</sequence>
<dbReference type="OrthoDB" id="9120753at2759"/>